<evidence type="ECO:0000256" key="1">
    <source>
        <dbReference type="SAM" id="MobiDB-lite"/>
    </source>
</evidence>
<accession>A0A836BVM1</accession>
<dbReference type="GO" id="GO:0003700">
    <property type="term" value="F:DNA-binding transcription factor activity"/>
    <property type="evidence" value="ECO:0007669"/>
    <property type="project" value="InterPro"/>
</dbReference>
<dbReference type="InterPro" id="IPR046347">
    <property type="entry name" value="bZIP_sf"/>
</dbReference>
<keyword evidence="4" id="KW-1185">Reference proteome</keyword>
<feature type="region of interest" description="Disordered" evidence="1">
    <location>
        <begin position="46"/>
        <end position="79"/>
    </location>
</feature>
<dbReference type="InterPro" id="IPR004827">
    <property type="entry name" value="bZIP"/>
</dbReference>
<dbReference type="CDD" id="cd14686">
    <property type="entry name" value="bZIP"/>
    <property type="match status" value="1"/>
</dbReference>
<evidence type="ECO:0000259" key="2">
    <source>
        <dbReference type="PROSITE" id="PS50217"/>
    </source>
</evidence>
<evidence type="ECO:0000313" key="4">
    <source>
        <dbReference type="Proteomes" id="UP000612055"/>
    </source>
</evidence>
<evidence type="ECO:0000313" key="3">
    <source>
        <dbReference type="EMBL" id="KAG2490781.1"/>
    </source>
</evidence>
<protein>
    <recommendedName>
        <fullName evidence="2">BZIP domain-containing protein</fullName>
    </recommendedName>
</protein>
<dbReference type="SMART" id="SM00338">
    <property type="entry name" value="BRLZ"/>
    <property type="match status" value="1"/>
</dbReference>
<feature type="compositionally biased region" description="Acidic residues" evidence="1">
    <location>
        <begin position="46"/>
        <end position="57"/>
    </location>
</feature>
<dbReference type="Proteomes" id="UP000612055">
    <property type="component" value="Unassembled WGS sequence"/>
</dbReference>
<feature type="region of interest" description="Disordered" evidence="1">
    <location>
        <begin position="109"/>
        <end position="147"/>
    </location>
</feature>
<reference evidence="3" key="1">
    <citation type="journal article" date="2020" name="bioRxiv">
        <title>Comparative genomics of Chlamydomonas.</title>
        <authorList>
            <person name="Craig R.J."/>
            <person name="Hasan A.R."/>
            <person name="Ness R.W."/>
            <person name="Keightley P.D."/>
        </authorList>
    </citation>
    <scope>NUCLEOTIDE SEQUENCE</scope>
    <source>
        <strain evidence="3">CCAP 11/70</strain>
    </source>
</reference>
<dbReference type="Gene3D" id="1.20.5.170">
    <property type="match status" value="1"/>
</dbReference>
<gene>
    <name evidence="3" type="ORF">HYH03_010704</name>
</gene>
<comment type="caution">
    <text evidence="3">The sequence shown here is derived from an EMBL/GenBank/DDBJ whole genome shotgun (WGS) entry which is preliminary data.</text>
</comment>
<feature type="domain" description="BZIP" evidence="2">
    <location>
        <begin position="148"/>
        <end position="191"/>
    </location>
</feature>
<dbReference type="SUPFAM" id="SSF57959">
    <property type="entry name" value="Leucine zipper domain"/>
    <property type="match status" value="1"/>
</dbReference>
<dbReference type="PROSITE" id="PS00036">
    <property type="entry name" value="BZIP_BASIC"/>
    <property type="match status" value="1"/>
</dbReference>
<dbReference type="Pfam" id="PF00170">
    <property type="entry name" value="bZIP_1"/>
    <property type="match status" value="1"/>
</dbReference>
<dbReference type="AlphaFoldDB" id="A0A836BVM1"/>
<sequence>MELAPSHEHRSRASAGPLALLAGAATGYTDEEAEGAWATAMAQGVEELEGEGAEEEAGGGCPYSPDGAELEVDSGSSHGGSGCGMGMGAGGATAAGCALAAALLAVRRGSGSGGGGRRGRRGAAAAGTDGTDDGGGGGGSPADSAELRRERNRLAAKRCRERKQQALAAMEGALGQAQAANEQLAGHVEELVALYQQVAWGKGGGVLGVVWGSWGRG</sequence>
<dbReference type="EMBL" id="JAEHOE010000058">
    <property type="protein sequence ID" value="KAG2490781.1"/>
    <property type="molecule type" value="Genomic_DNA"/>
</dbReference>
<organism evidence="3 4">
    <name type="scientific">Edaphochlamys debaryana</name>
    <dbReference type="NCBI Taxonomy" id="47281"/>
    <lineage>
        <taxon>Eukaryota</taxon>
        <taxon>Viridiplantae</taxon>
        <taxon>Chlorophyta</taxon>
        <taxon>core chlorophytes</taxon>
        <taxon>Chlorophyceae</taxon>
        <taxon>CS clade</taxon>
        <taxon>Chlamydomonadales</taxon>
        <taxon>Chlamydomonadales incertae sedis</taxon>
        <taxon>Edaphochlamys</taxon>
    </lineage>
</organism>
<dbReference type="PROSITE" id="PS50217">
    <property type="entry name" value="BZIP"/>
    <property type="match status" value="1"/>
</dbReference>
<proteinExistence type="predicted"/>
<name>A0A836BVM1_9CHLO</name>